<dbReference type="PANTHER" id="PTHR30521">
    <property type="entry name" value="DEFERROCHELATASE/PEROXIDASE"/>
    <property type="match status" value="1"/>
</dbReference>
<dbReference type="GO" id="GO:0046872">
    <property type="term" value="F:metal ion binding"/>
    <property type="evidence" value="ECO:0007669"/>
    <property type="project" value="UniProtKB-KW"/>
</dbReference>
<comment type="similarity">
    <text evidence="10">Belongs to the DyP-type peroxidase family.</text>
</comment>
<protein>
    <recommendedName>
        <fullName evidence="10">Deferrochelatase</fullName>
        <ecNumber evidence="10">1.11.1.-</ecNumber>
    </recommendedName>
    <alternativeName>
        <fullName evidence="10">Peroxidase EfeB</fullName>
    </alternativeName>
</protein>
<comment type="subunit">
    <text evidence="10">Homodimer. Part of a ferrous iron transporter composed of EfeU, EfeO and EfeB.</text>
</comment>
<dbReference type="NCBIfam" id="TIGR01412">
    <property type="entry name" value="tat_substr_1"/>
    <property type="match status" value="1"/>
</dbReference>
<evidence type="ECO:0000256" key="1">
    <source>
        <dbReference type="ARBA" id="ARBA00004196"/>
    </source>
</evidence>
<gene>
    <name evidence="14" type="primary">efeB</name>
    <name evidence="14" type="ORF">MNY72_12760</name>
</gene>
<evidence type="ECO:0000256" key="4">
    <source>
        <dbReference type="ARBA" id="ARBA00022723"/>
    </source>
</evidence>
<feature type="binding site" evidence="9">
    <location>
        <position position="307"/>
    </location>
    <ligand>
        <name>protoporphyrin IX</name>
        <dbReference type="ChEBI" id="CHEBI:57306"/>
    </ligand>
</feature>
<evidence type="ECO:0000256" key="5">
    <source>
        <dbReference type="ARBA" id="ARBA00022729"/>
    </source>
</evidence>
<evidence type="ECO:0000256" key="2">
    <source>
        <dbReference type="ARBA" id="ARBA00022559"/>
    </source>
</evidence>
<evidence type="ECO:0000256" key="8">
    <source>
        <dbReference type="PIRSR" id="PIRSR606313-1"/>
    </source>
</evidence>
<keyword evidence="6 10" id="KW-0560">Oxidoreductase</keyword>
<keyword evidence="10" id="KW-0574">Periplasm</keyword>
<dbReference type="GO" id="GO:0020037">
    <property type="term" value="F:heme binding"/>
    <property type="evidence" value="ECO:0007669"/>
    <property type="project" value="InterPro"/>
</dbReference>
<keyword evidence="3 8" id="KW-0349">Heme</keyword>
<dbReference type="EMBL" id="CP093245">
    <property type="protein sequence ID" value="UNH30203.1"/>
    <property type="molecule type" value="Genomic_DNA"/>
</dbReference>
<evidence type="ECO:0000313" key="14">
    <source>
        <dbReference type="EMBL" id="UNH30203.1"/>
    </source>
</evidence>
<dbReference type="Pfam" id="PF20628">
    <property type="entry name" value="Dyp_perox_C"/>
    <property type="match status" value="1"/>
</dbReference>
<evidence type="ECO:0000259" key="13">
    <source>
        <dbReference type="Pfam" id="PF20628"/>
    </source>
</evidence>
<dbReference type="AlphaFoldDB" id="A0A9Q8PZN7"/>
<keyword evidence="4 8" id="KW-0479">Metal-binding</keyword>
<feature type="binding site" evidence="8">
    <location>
        <position position="358"/>
    </location>
    <ligand>
        <name>heme b</name>
        <dbReference type="ChEBI" id="CHEBI:60344"/>
    </ligand>
</feature>
<dbReference type="InterPro" id="IPR011008">
    <property type="entry name" value="Dimeric_a/b-barrel"/>
</dbReference>
<comment type="function">
    <text evidence="10">Involved in the recovery of exogenous heme iron. Extracts iron from heme while preserving the protoporphyrin ring intact.</text>
</comment>
<evidence type="ECO:0000313" key="15">
    <source>
        <dbReference type="Proteomes" id="UP000829116"/>
    </source>
</evidence>
<dbReference type="InterPro" id="IPR048327">
    <property type="entry name" value="Dyp_perox_N"/>
</dbReference>
<dbReference type="GO" id="GO:0016829">
    <property type="term" value="F:lyase activity"/>
    <property type="evidence" value="ECO:0007669"/>
    <property type="project" value="UniProtKB-KW"/>
</dbReference>
<sequence length="438" mass="49615">MLPNKLSKISHQHRLELQQPINTSRRQALKTLALGGLAIASPSLLAKTSEPEKTSETNKIAQFDQQINYQGQHQAGVITPEQKEAIFIALNITTKHRDEVKRLFQLLTQRIAFLTQTQRLPADLNDKMPPAESGILGSYLQPDSLTITVSLGNSIFDDRFGFQSQKPYYLTEMTSFPNDRLEKQWCGGDIVLQICANSKESTLYALRDILKYITPYAAPLWKIDGFLPARDIENKSTPINLFGFKDGTGNAPSSDNQLMDDLIWITSGSKEPTWCTGGTYQAIRLIRFNLEFWDRTPLEDQENDFGRHKTTGAPIGMKHEMDPPEFEQDPHGDRILFDSHMRRAEPRNPHRHSAKLRRRSYSYSLGLTNSGLLDMGLIFVSYQKNLKTGFIDTQKRLNGEPLERYIKPFGGGYYFVLPGIESVKNSLAENLFAATSQK</sequence>
<feature type="domain" description="Dyp-type peroxidase N-terminal" evidence="12">
    <location>
        <begin position="74"/>
        <end position="226"/>
    </location>
</feature>
<dbReference type="NCBIfam" id="TIGR01413">
    <property type="entry name" value="Dyp_perox_fam"/>
    <property type="match status" value="1"/>
</dbReference>
<feature type="region of interest" description="Disordered" evidence="11">
    <location>
        <begin position="313"/>
        <end position="332"/>
    </location>
</feature>
<dbReference type="GO" id="GO:0004601">
    <property type="term" value="F:peroxidase activity"/>
    <property type="evidence" value="ECO:0007669"/>
    <property type="project" value="UniProtKB-KW"/>
</dbReference>
<dbReference type="RefSeq" id="WP_241541977.1">
    <property type="nucleotide sequence ID" value="NZ_CAWQWN010000001.1"/>
</dbReference>
<evidence type="ECO:0000256" key="3">
    <source>
        <dbReference type="ARBA" id="ARBA00022617"/>
    </source>
</evidence>
<dbReference type="Pfam" id="PF04261">
    <property type="entry name" value="Dyp_perox_N"/>
    <property type="match status" value="1"/>
</dbReference>
<evidence type="ECO:0000256" key="6">
    <source>
        <dbReference type="ARBA" id="ARBA00023002"/>
    </source>
</evidence>
<dbReference type="EC" id="1.11.1.-" evidence="10"/>
<evidence type="ECO:0000256" key="7">
    <source>
        <dbReference type="ARBA" id="ARBA00023004"/>
    </source>
</evidence>
<dbReference type="PANTHER" id="PTHR30521:SF4">
    <property type="entry name" value="DEFERROCHELATASE"/>
    <property type="match status" value="1"/>
</dbReference>
<dbReference type="Proteomes" id="UP000829116">
    <property type="component" value="Chromosome"/>
</dbReference>
<dbReference type="InterPro" id="IPR006313">
    <property type="entry name" value="EfeB/EfeN"/>
</dbReference>
<feature type="domain" description="Dyp-type peroxidase C-terminal" evidence="13">
    <location>
        <begin position="237"/>
        <end position="419"/>
    </location>
</feature>
<dbReference type="PROSITE" id="PS51404">
    <property type="entry name" value="DYP_PEROXIDASE"/>
    <property type="match status" value="1"/>
</dbReference>
<evidence type="ECO:0000256" key="10">
    <source>
        <dbReference type="RuleBase" id="RU365017"/>
    </source>
</evidence>
<keyword evidence="14" id="KW-0456">Lyase</keyword>
<dbReference type="GO" id="GO:0033212">
    <property type="term" value="P:iron import into cell"/>
    <property type="evidence" value="ECO:0007669"/>
    <property type="project" value="InterPro"/>
</dbReference>
<keyword evidence="5" id="KW-0732">Signal</keyword>
<dbReference type="GO" id="GO:0005829">
    <property type="term" value="C:cytosol"/>
    <property type="evidence" value="ECO:0007669"/>
    <property type="project" value="TreeGrafter"/>
</dbReference>
<dbReference type="GO" id="GO:0042597">
    <property type="term" value="C:periplasmic space"/>
    <property type="evidence" value="ECO:0007669"/>
    <property type="project" value="UniProtKB-SubCell"/>
</dbReference>
<comment type="cofactor">
    <cofactor evidence="8 10">
        <name>heme b</name>
        <dbReference type="ChEBI" id="CHEBI:60344"/>
    </cofactor>
    <text evidence="8 10">Binds 1 heme b (iron(II)-protoporphyrin IX) group non-covalently per subunit.</text>
</comment>
<name>A0A9Q8PZN7_9GAMM</name>
<dbReference type="GO" id="GO:0030313">
    <property type="term" value="C:cell envelope"/>
    <property type="evidence" value="ECO:0007669"/>
    <property type="project" value="UniProtKB-SubCell"/>
</dbReference>
<evidence type="ECO:0000256" key="11">
    <source>
        <dbReference type="SAM" id="MobiDB-lite"/>
    </source>
</evidence>
<feature type="binding site" evidence="8">
    <location>
        <position position="340"/>
    </location>
    <ligand>
        <name>heme b</name>
        <dbReference type="ChEBI" id="CHEBI:60344"/>
    </ligand>
</feature>
<evidence type="ECO:0000259" key="12">
    <source>
        <dbReference type="Pfam" id="PF04261"/>
    </source>
</evidence>
<keyword evidence="7 8" id="KW-0408">Iron</keyword>
<dbReference type="InterPro" id="IPR048328">
    <property type="entry name" value="Dyp_perox_C"/>
</dbReference>
<accession>A0A9Q8PZN7</accession>
<organism evidence="14 15">
    <name type="scientific">Moellerella wisconsensis</name>
    <dbReference type="NCBI Taxonomy" id="158849"/>
    <lineage>
        <taxon>Bacteria</taxon>
        <taxon>Pseudomonadati</taxon>
        <taxon>Pseudomonadota</taxon>
        <taxon>Gammaproteobacteria</taxon>
        <taxon>Enterobacterales</taxon>
        <taxon>Morganellaceae</taxon>
        <taxon>Moellerella</taxon>
    </lineage>
</organism>
<dbReference type="SUPFAM" id="SSF54909">
    <property type="entry name" value="Dimeric alpha+beta barrel"/>
    <property type="match status" value="1"/>
</dbReference>
<keyword evidence="2 10" id="KW-0575">Peroxidase</keyword>
<evidence type="ECO:0000256" key="9">
    <source>
        <dbReference type="PIRSR" id="PIRSR606313-2"/>
    </source>
</evidence>
<reference evidence="14" key="1">
    <citation type="submission" date="2022-03" db="EMBL/GenBank/DDBJ databases">
        <title>ESBL-producing Moellerella wisconsensis and Escherichia marmotae isolated from wild game meat.</title>
        <authorList>
            <person name="Biggel M."/>
        </authorList>
    </citation>
    <scope>NUCLEOTIDE SEQUENCE</scope>
    <source>
        <strain evidence="14">W51</strain>
    </source>
</reference>
<comment type="subcellular location">
    <subcellularLocation>
        <location evidence="1">Cell envelope</location>
    </subcellularLocation>
    <subcellularLocation>
        <location evidence="10">Periplasm</location>
    </subcellularLocation>
</comment>
<feature type="compositionally biased region" description="Basic and acidic residues" evidence="11">
    <location>
        <begin position="317"/>
        <end position="332"/>
    </location>
</feature>
<dbReference type="InterPro" id="IPR006314">
    <property type="entry name" value="Dyp_peroxidase"/>
</dbReference>
<proteinExistence type="inferred from homology"/>